<accession>A0ACC2V938</accession>
<sequence>MPTTVEPAALHCAAELIDRSRRILVLTGAGISTSCGIPDFRSTDGLYALLQAEDAERKADASAEGTAATPDDVVSETTRDNSRTLRRSSRSKNNAAVGSLAAEIEYHIDDPQDIMNINVFRTHPQVFYNHVHRLFPSSEVKPSKTHRWIKRLEENGKLIRQYTQNIDGLESKADIKAVFYCHGLSHIPLLPYTHSHLVQPGFITTSTCISCKHRVETATLRETIMKKQVPRCARCCARDSARSGKKRKGGKVGGVYKPDITFFHEPVPLTFHTQSAKDIPQVDLLIVIGTSLLIPPVKDIPGQMPGVPKILINRDRVKGMDDAGDCDDIVMELESRCAVIGGT</sequence>
<evidence type="ECO:0000313" key="1">
    <source>
        <dbReference type="EMBL" id="KAJ9095568.1"/>
    </source>
</evidence>
<name>A0ACC2V938_9TREE</name>
<reference evidence="1" key="1">
    <citation type="submission" date="2023-04" db="EMBL/GenBank/DDBJ databases">
        <title>Draft Genome sequencing of Naganishia species isolated from polar environments using Oxford Nanopore Technology.</title>
        <authorList>
            <person name="Leo P."/>
            <person name="Venkateswaran K."/>
        </authorList>
    </citation>
    <scope>NUCLEOTIDE SEQUENCE</scope>
    <source>
        <strain evidence="1">MNA-CCFEE 5262</strain>
    </source>
</reference>
<protein>
    <submittedName>
        <fullName evidence="1">Uncharacterized protein</fullName>
    </submittedName>
</protein>
<dbReference type="Proteomes" id="UP001230649">
    <property type="component" value="Unassembled WGS sequence"/>
</dbReference>
<evidence type="ECO:0000313" key="2">
    <source>
        <dbReference type="Proteomes" id="UP001230649"/>
    </source>
</evidence>
<organism evidence="1 2">
    <name type="scientific">Naganishia adeliensis</name>
    <dbReference type="NCBI Taxonomy" id="92952"/>
    <lineage>
        <taxon>Eukaryota</taxon>
        <taxon>Fungi</taxon>
        <taxon>Dikarya</taxon>
        <taxon>Basidiomycota</taxon>
        <taxon>Agaricomycotina</taxon>
        <taxon>Tremellomycetes</taxon>
        <taxon>Filobasidiales</taxon>
        <taxon>Filobasidiaceae</taxon>
        <taxon>Naganishia</taxon>
    </lineage>
</organism>
<dbReference type="EMBL" id="JASBWS010000122">
    <property type="protein sequence ID" value="KAJ9095568.1"/>
    <property type="molecule type" value="Genomic_DNA"/>
</dbReference>
<gene>
    <name evidence="1" type="ORF">QFC20_006615</name>
</gene>
<proteinExistence type="predicted"/>
<comment type="caution">
    <text evidence="1">The sequence shown here is derived from an EMBL/GenBank/DDBJ whole genome shotgun (WGS) entry which is preliminary data.</text>
</comment>
<keyword evidence="2" id="KW-1185">Reference proteome</keyword>